<dbReference type="EMBL" id="RIAS01000008">
    <property type="protein sequence ID" value="KAA8785175.1"/>
    <property type="molecule type" value="Genomic_DNA"/>
</dbReference>
<proteinExistence type="predicted"/>
<dbReference type="RefSeq" id="WP_090920510.1">
    <property type="nucleotide sequence ID" value="NZ_RIAS01000008.1"/>
</dbReference>
<comment type="caution">
    <text evidence="1">The sequence shown here is derived from an EMBL/GenBank/DDBJ whole genome shotgun (WGS) entry which is preliminary data.</text>
</comment>
<dbReference type="Pfam" id="PF11007">
    <property type="entry name" value="CotJA"/>
    <property type="match status" value="1"/>
</dbReference>
<gene>
    <name evidence="1" type="ORF">EC604_15125</name>
</gene>
<dbReference type="InterPro" id="IPR020256">
    <property type="entry name" value="Spore_coat_CotJA"/>
</dbReference>
<evidence type="ECO:0000313" key="1">
    <source>
        <dbReference type="EMBL" id="KAA8785175.1"/>
    </source>
</evidence>
<dbReference type="Proteomes" id="UP000323664">
    <property type="component" value="Unassembled WGS sequence"/>
</dbReference>
<dbReference type="OrthoDB" id="2376696at2"/>
<name>A0A5M9WUB8_PAEAM</name>
<protein>
    <submittedName>
        <fullName evidence="1">Spore coat associated protein CotJA</fullName>
    </submittedName>
</protein>
<accession>A0A5M9WUB8</accession>
<sequence>MIKEAFRLKDPLKDPQVRAYVPFVGPFDPCKPLGIRTYLVPPQLFIPFQPMGWPQYSPAEALRLGTLWPALYSPYTSKKTKERAVVNDGEGTAESL</sequence>
<dbReference type="AlphaFoldDB" id="A0A5M9WUB8"/>
<evidence type="ECO:0000313" key="2">
    <source>
        <dbReference type="Proteomes" id="UP000323664"/>
    </source>
</evidence>
<organism evidence="1 2">
    <name type="scientific">Paenibacillus amylolyticus</name>
    <dbReference type="NCBI Taxonomy" id="1451"/>
    <lineage>
        <taxon>Bacteria</taxon>
        <taxon>Bacillati</taxon>
        <taxon>Bacillota</taxon>
        <taxon>Bacilli</taxon>
        <taxon>Bacillales</taxon>
        <taxon>Paenibacillaceae</taxon>
        <taxon>Paenibacillus</taxon>
    </lineage>
</organism>
<reference evidence="1 2" key="1">
    <citation type="journal article" date="2019" name="J. Ind. Microbiol. Biotechnol.">
        <title>Paenibacillus amylolyticus 27C64 has a diverse set of carbohydrate-active enzymes and complete pectin deconstruction system.</title>
        <authorList>
            <person name="Keggi C."/>
            <person name="Doran-Peterson J."/>
        </authorList>
    </citation>
    <scope>NUCLEOTIDE SEQUENCE [LARGE SCALE GENOMIC DNA]</scope>
    <source>
        <strain evidence="1 2">27C64</strain>
    </source>
</reference>